<comment type="caution">
    <text evidence="1">The sequence shown here is derived from an EMBL/GenBank/DDBJ whole genome shotgun (WGS) entry which is preliminary data.</text>
</comment>
<organism evidence="1 2">
    <name type="scientific">Vitis vinifera</name>
    <name type="common">Grape</name>
    <dbReference type="NCBI Taxonomy" id="29760"/>
    <lineage>
        <taxon>Eukaryota</taxon>
        <taxon>Viridiplantae</taxon>
        <taxon>Streptophyta</taxon>
        <taxon>Embryophyta</taxon>
        <taxon>Tracheophyta</taxon>
        <taxon>Spermatophyta</taxon>
        <taxon>Magnoliopsida</taxon>
        <taxon>eudicotyledons</taxon>
        <taxon>Gunneridae</taxon>
        <taxon>Pentapetalae</taxon>
        <taxon>rosids</taxon>
        <taxon>Vitales</taxon>
        <taxon>Vitaceae</taxon>
        <taxon>Viteae</taxon>
        <taxon>Vitis</taxon>
    </lineage>
</organism>
<protein>
    <submittedName>
        <fullName evidence="1">Uncharacterized protein</fullName>
    </submittedName>
</protein>
<name>A0A438ISU1_VITVI</name>
<dbReference type="AlphaFoldDB" id="A0A438ISU1"/>
<evidence type="ECO:0000313" key="1">
    <source>
        <dbReference type="EMBL" id="RVW99761.1"/>
    </source>
</evidence>
<dbReference type="Gene3D" id="2.60.120.740">
    <property type="match status" value="1"/>
</dbReference>
<dbReference type="EMBL" id="QGNW01000085">
    <property type="protein sequence ID" value="RVW99761.1"/>
    <property type="molecule type" value="Genomic_DNA"/>
</dbReference>
<dbReference type="Proteomes" id="UP000288805">
    <property type="component" value="Unassembled WGS sequence"/>
</dbReference>
<accession>A0A438ISU1</accession>
<proteinExistence type="predicted"/>
<evidence type="ECO:0000313" key="2">
    <source>
        <dbReference type="Proteomes" id="UP000288805"/>
    </source>
</evidence>
<reference evidence="1 2" key="1">
    <citation type="journal article" date="2018" name="PLoS Genet.">
        <title>Population sequencing reveals clonal diversity and ancestral inbreeding in the grapevine cultivar Chardonnay.</title>
        <authorList>
            <person name="Roach M.J."/>
            <person name="Johnson D.L."/>
            <person name="Bohlmann J."/>
            <person name="van Vuuren H.J."/>
            <person name="Jones S.J."/>
            <person name="Pretorius I.S."/>
            <person name="Schmidt S.A."/>
            <person name="Borneman A.R."/>
        </authorList>
    </citation>
    <scope>NUCLEOTIDE SEQUENCE [LARGE SCALE GENOMIC DNA]</scope>
    <source>
        <strain evidence="2">cv. Chardonnay</strain>
        <tissue evidence="1">Leaf</tissue>
    </source>
</reference>
<dbReference type="InterPro" id="IPR043159">
    <property type="entry name" value="Lectin_gal-bd_sf"/>
</dbReference>
<gene>
    <name evidence="1" type="ORF">CK203_029140</name>
</gene>
<sequence>MTGDTLAIAMTVKRTKNPQCSQDVPQSCGPCQWPNSWECQGAEPPAQNACQGKGSCVIRILNSAFGGDPCRALLRHWLLRLNVHHHQLPVPLSSEGLVHMYMVAVMEPGAGSILFFCFRAVNDY</sequence>